<evidence type="ECO:0000313" key="2">
    <source>
        <dbReference type="EMBL" id="SMC43973.1"/>
    </source>
</evidence>
<accession>A0A1W1Z6D1</accession>
<evidence type="ECO:0000313" key="3">
    <source>
        <dbReference type="Proteomes" id="UP000192738"/>
    </source>
</evidence>
<feature type="chain" id="PRO_5012529125" evidence="1">
    <location>
        <begin position="23"/>
        <end position="226"/>
    </location>
</feature>
<dbReference type="AlphaFoldDB" id="A0A1W1Z6D1"/>
<keyword evidence="1" id="KW-0732">Signal</keyword>
<proteinExistence type="predicted"/>
<dbReference type="OrthoDB" id="1680589at2"/>
<reference evidence="2 3" key="1">
    <citation type="submission" date="2017-04" db="EMBL/GenBank/DDBJ databases">
        <authorList>
            <person name="Afonso C.L."/>
            <person name="Miller P.J."/>
            <person name="Scott M.A."/>
            <person name="Spackman E."/>
            <person name="Goraichik I."/>
            <person name="Dimitrov K.M."/>
            <person name="Suarez D.L."/>
            <person name="Swayne D.E."/>
        </authorList>
    </citation>
    <scope>NUCLEOTIDE SEQUENCE [LARGE SCALE GENOMIC DNA]</scope>
    <source>
        <strain evidence="2 3">DSM 5090</strain>
    </source>
</reference>
<sequence>MKKTFITATLLMSMMVAGVASANEFLPETNKIKSDIQTVMVSLGSTKNGPQYVTVDLNPTGYNKQVVGGQTIEGWIKDGVAYTAIDGVTAKAYRINGNIETVMVKQGSSKNGPQYAVIDRNPTGYSKKVIGGQTIEGWIKDGVAYTAVDGVTTKAYRINKDLETVMVRQGSGKNGPQYAVIDHNPTGYNKQVVAGHTIEGWIKDDVVYTAVDGVIVKKGTQSAGVK</sequence>
<dbReference type="RefSeq" id="WP_084574392.1">
    <property type="nucleotide sequence ID" value="NZ_CP155572.1"/>
</dbReference>
<evidence type="ECO:0000256" key="1">
    <source>
        <dbReference type="SAM" id="SignalP"/>
    </source>
</evidence>
<organism evidence="2 3">
    <name type="scientific">Sporomusa malonica</name>
    <dbReference type="NCBI Taxonomy" id="112901"/>
    <lineage>
        <taxon>Bacteria</taxon>
        <taxon>Bacillati</taxon>
        <taxon>Bacillota</taxon>
        <taxon>Negativicutes</taxon>
        <taxon>Selenomonadales</taxon>
        <taxon>Sporomusaceae</taxon>
        <taxon>Sporomusa</taxon>
    </lineage>
</organism>
<gene>
    <name evidence="2" type="ORF">SAMN04488500_10332</name>
</gene>
<feature type="signal peptide" evidence="1">
    <location>
        <begin position="1"/>
        <end position="22"/>
    </location>
</feature>
<protein>
    <submittedName>
        <fullName evidence="2">Uncharacterized protein</fullName>
    </submittedName>
</protein>
<dbReference type="Proteomes" id="UP000192738">
    <property type="component" value="Unassembled WGS sequence"/>
</dbReference>
<dbReference type="EMBL" id="FWXI01000003">
    <property type="protein sequence ID" value="SMC43973.1"/>
    <property type="molecule type" value="Genomic_DNA"/>
</dbReference>
<name>A0A1W1Z6D1_9FIRM</name>
<keyword evidence="3" id="KW-1185">Reference proteome</keyword>